<evidence type="ECO:0000313" key="1">
    <source>
        <dbReference type="EMBL" id="KAK9319487.1"/>
    </source>
</evidence>
<comment type="caution">
    <text evidence="1">The sequence shown here is derived from an EMBL/GenBank/DDBJ whole genome shotgun (WGS) entry which is preliminary data.</text>
</comment>
<keyword evidence="2" id="KW-1185">Reference proteome</keyword>
<accession>A0ACC3TEA9</accession>
<sequence>MELLHPYSSALYPMVVAQKQKRKLSEDGGANKKKLRSGSVMMQFSSMQQVQVSHLQHCQFPIQQGAVDDNFGNGVSESNINVPWREAGACIPDAMAMTGFSCRDQRHEFSRSIASCCPSLSSNSINGYEIEPADSGILTPSPELQPEPGRSPDALDGDIELSGHTTDLAKASSDIEPAQLQSHNGPTLKRRKLVYSMGYRADCEKCRARIRGHYSHIVYIDEY</sequence>
<name>A0ACC3TEA9_9ASCO</name>
<dbReference type="EMBL" id="MU970183">
    <property type="protein sequence ID" value="KAK9319487.1"/>
    <property type="molecule type" value="Genomic_DNA"/>
</dbReference>
<gene>
    <name evidence="1" type="ORF">V1517DRAFT_332398</name>
</gene>
<dbReference type="Proteomes" id="UP001489719">
    <property type="component" value="Unassembled WGS sequence"/>
</dbReference>
<proteinExistence type="predicted"/>
<organism evidence="1 2">
    <name type="scientific">Lipomyces orientalis</name>
    <dbReference type="NCBI Taxonomy" id="1233043"/>
    <lineage>
        <taxon>Eukaryota</taxon>
        <taxon>Fungi</taxon>
        <taxon>Dikarya</taxon>
        <taxon>Ascomycota</taxon>
        <taxon>Saccharomycotina</taxon>
        <taxon>Lipomycetes</taxon>
        <taxon>Lipomycetales</taxon>
        <taxon>Lipomycetaceae</taxon>
        <taxon>Lipomyces</taxon>
    </lineage>
</organism>
<protein>
    <submittedName>
        <fullName evidence="1">Uncharacterized protein</fullName>
    </submittedName>
</protein>
<reference evidence="2" key="1">
    <citation type="journal article" date="2024" name="Front. Bioeng. Biotechnol.">
        <title>Genome-scale model development and genomic sequencing of the oleaginous clade Lipomyces.</title>
        <authorList>
            <person name="Czajka J.J."/>
            <person name="Han Y."/>
            <person name="Kim J."/>
            <person name="Mondo S.J."/>
            <person name="Hofstad B.A."/>
            <person name="Robles A."/>
            <person name="Haridas S."/>
            <person name="Riley R."/>
            <person name="LaButti K."/>
            <person name="Pangilinan J."/>
            <person name="Andreopoulos W."/>
            <person name="Lipzen A."/>
            <person name="Yan J."/>
            <person name="Wang M."/>
            <person name="Ng V."/>
            <person name="Grigoriev I.V."/>
            <person name="Spatafora J.W."/>
            <person name="Magnuson J.K."/>
            <person name="Baker S.E."/>
            <person name="Pomraning K.R."/>
        </authorList>
    </citation>
    <scope>NUCLEOTIDE SEQUENCE [LARGE SCALE GENOMIC DNA]</scope>
    <source>
        <strain evidence="2">CBS 10300</strain>
    </source>
</reference>
<evidence type="ECO:0000313" key="2">
    <source>
        <dbReference type="Proteomes" id="UP001489719"/>
    </source>
</evidence>